<dbReference type="KEGG" id="llu:AKJ09_00522"/>
<name>A0A0K1PJY9_9BACT</name>
<dbReference type="Proteomes" id="UP000064967">
    <property type="component" value="Chromosome"/>
</dbReference>
<protein>
    <submittedName>
        <fullName evidence="1">Uncharacterized protein</fullName>
    </submittedName>
</protein>
<dbReference type="AlphaFoldDB" id="A0A0K1PJY9"/>
<reference evidence="1 2" key="1">
    <citation type="submission" date="2015-08" db="EMBL/GenBank/DDBJ databases">
        <authorList>
            <person name="Babu N.S."/>
            <person name="Beckwith C.J."/>
            <person name="Beseler K.G."/>
            <person name="Brison A."/>
            <person name="Carone J.V."/>
            <person name="Caskin T.P."/>
            <person name="Diamond M."/>
            <person name="Durham M.E."/>
            <person name="Foxe J.M."/>
            <person name="Go M."/>
            <person name="Henderson B.A."/>
            <person name="Jones I.B."/>
            <person name="McGettigan J.A."/>
            <person name="Micheletti S.J."/>
            <person name="Nasrallah M.E."/>
            <person name="Ortiz D."/>
            <person name="Piller C.R."/>
            <person name="Privatt S.R."/>
            <person name="Schneider S.L."/>
            <person name="Sharp S."/>
            <person name="Smith T.C."/>
            <person name="Stanton J.D."/>
            <person name="Ullery H.E."/>
            <person name="Wilson R.J."/>
            <person name="Serrano M.G."/>
            <person name="Buck G."/>
            <person name="Lee V."/>
            <person name="Wang Y."/>
            <person name="Carvalho R."/>
            <person name="Voegtly L."/>
            <person name="Shi R."/>
            <person name="Duckworth R."/>
            <person name="Johnson A."/>
            <person name="Loviza R."/>
            <person name="Walstead R."/>
            <person name="Shah Z."/>
            <person name="Kiflezghi M."/>
            <person name="Wade K."/>
            <person name="Ball S.L."/>
            <person name="Bradley K.W."/>
            <person name="Asai D.J."/>
            <person name="Bowman C.A."/>
            <person name="Russell D.A."/>
            <person name="Pope W.H."/>
            <person name="Jacobs-Sera D."/>
            <person name="Hendrix R.W."/>
            <person name="Hatfull G.F."/>
        </authorList>
    </citation>
    <scope>NUCLEOTIDE SEQUENCE [LARGE SCALE GENOMIC DNA]</scope>
    <source>
        <strain evidence="1 2">DSM 27648</strain>
    </source>
</reference>
<evidence type="ECO:0000313" key="1">
    <source>
        <dbReference type="EMBL" id="AKU93858.1"/>
    </source>
</evidence>
<gene>
    <name evidence="1" type="ORF">AKJ09_00522</name>
</gene>
<sequence length="43" mass="4589">MSDTDCAAPTPLCDTQHDVRTCVQCVRDKDCGPNGNCDNGTCK</sequence>
<keyword evidence="2" id="KW-1185">Reference proteome</keyword>
<proteinExistence type="predicted"/>
<dbReference type="EMBL" id="CP012333">
    <property type="protein sequence ID" value="AKU93858.1"/>
    <property type="molecule type" value="Genomic_DNA"/>
</dbReference>
<evidence type="ECO:0000313" key="2">
    <source>
        <dbReference type="Proteomes" id="UP000064967"/>
    </source>
</evidence>
<accession>A0A0K1PJY9</accession>
<organism evidence="1 2">
    <name type="scientific">Labilithrix luteola</name>
    <dbReference type="NCBI Taxonomy" id="1391654"/>
    <lineage>
        <taxon>Bacteria</taxon>
        <taxon>Pseudomonadati</taxon>
        <taxon>Myxococcota</taxon>
        <taxon>Polyangia</taxon>
        <taxon>Polyangiales</taxon>
        <taxon>Labilitrichaceae</taxon>
        <taxon>Labilithrix</taxon>
    </lineage>
</organism>